<name>A0ABW1VET4_9MICO</name>
<keyword evidence="3" id="KW-1185">Reference proteome</keyword>
<reference evidence="3" key="1">
    <citation type="journal article" date="2019" name="Int. J. Syst. Evol. Microbiol.">
        <title>The Global Catalogue of Microorganisms (GCM) 10K type strain sequencing project: providing services to taxonomists for standard genome sequencing and annotation.</title>
        <authorList>
            <consortium name="The Broad Institute Genomics Platform"/>
            <consortium name="The Broad Institute Genome Sequencing Center for Infectious Disease"/>
            <person name="Wu L."/>
            <person name="Ma J."/>
        </authorList>
    </citation>
    <scope>NUCLEOTIDE SEQUENCE [LARGE SCALE GENOMIC DNA]</scope>
    <source>
        <strain evidence="3">CCUG 43304</strain>
    </source>
</reference>
<organism evidence="2 3">
    <name type="scientific">Luethyella okanaganae</name>
    <dbReference type="NCBI Taxonomy" id="69372"/>
    <lineage>
        <taxon>Bacteria</taxon>
        <taxon>Bacillati</taxon>
        <taxon>Actinomycetota</taxon>
        <taxon>Actinomycetes</taxon>
        <taxon>Micrococcales</taxon>
        <taxon>Microbacteriaceae</taxon>
        <taxon>Luethyella</taxon>
    </lineage>
</organism>
<evidence type="ECO:0000313" key="2">
    <source>
        <dbReference type="EMBL" id="MFC6356037.1"/>
    </source>
</evidence>
<comment type="caution">
    <text evidence="2">The sequence shown here is derived from an EMBL/GenBank/DDBJ whole genome shotgun (WGS) entry which is preliminary data.</text>
</comment>
<evidence type="ECO:0008006" key="4">
    <source>
        <dbReference type="Google" id="ProtNLM"/>
    </source>
</evidence>
<gene>
    <name evidence="2" type="ORF">ACFQB0_07955</name>
</gene>
<evidence type="ECO:0000313" key="3">
    <source>
        <dbReference type="Proteomes" id="UP001596306"/>
    </source>
</evidence>
<protein>
    <recommendedName>
        <fullName evidence="4">Potassium transporter Trk</fullName>
    </recommendedName>
</protein>
<proteinExistence type="predicted"/>
<keyword evidence="1" id="KW-1133">Transmembrane helix</keyword>
<feature type="transmembrane region" description="Helical" evidence="1">
    <location>
        <begin position="60"/>
        <end position="84"/>
    </location>
</feature>
<keyword evidence="1" id="KW-0812">Transmembrane</keyword>
<sequence>MSDIENEPEGAVDEVTAGTVIVRRAPRYFRFMLVGGVVGAIVALILTVEFPENSQYDRGQVFGFLLLLCATVGVALGSLIALWIDRRASLSPATVVADRLDVHSSGNSQ</sequence>
<accession>A0ABW1VET4</accession>
<evidence type="ECO:0000256" key="1">
    <source>
        <dbReference type="SAM" id="Phobius"/>
    </source>
</evidence>
<dbReference type="EMBL" id="JBHSTP010000002">
    <property type="protein sequence ID" value="MFC6356037.1"/>
    <property type="molecule type" value="Genomic_DNA"/>
</dbReference>
<dbReference type="Proteomes" id="UP001596306">
    <property type="component" value="Unassembled WGS sequence"/>
</dbReference>
<feature type="transmembrane region" description="Helical" evidence="1">
    <location>
        <begin position="28"/>
        <end position="48"/>
    </location>
</feature>
<dbReference type="RefSeq" id="WP_386729903.1">
    <property type="nucleotide sequence ID" value="NZ_JBHSTP010000002.1"/>
</dbReference>
<keyword evidence="1" id="KW-0472">Membrane</keyword>